<evidence type="ECO:0000313" key="1">
    <source>
        <dbReference type="EMBL" id="EXX77808.1"/>
    </source>
</evidence>
<keyword evidence="2" id="KW-1185">Reference proteome</keyword>
<reference evidence="1 2" key="1">
    <citation type="submission" date="2014-02" db="EMBL/GenBank/DDBJ databases">
        <title>Single nucleus genome sequencing reveals high similarity among nuclei of an endomycorrhizal fungus.</title>
        <authorList>
            <person name="Lin K."/>
            <person name="Geurts R."/>
            <person name="Zhang Z."/>
            <person name="Limpens E."/>
            <person name="Saunders D.G."/>
            <person name="Mu D."/>
            <person name="Pang E."/>
            <person name="Cao H."/>
            <person name="Cha H."/>
            <person name="Lin T."/>
            <person name="Zhou Q."/>
            <person name="Shang Y."/>
            <person name="Li Y."/>
            <person name="Ivanov S."/>
            <person name="Sharma T."/>
            <person name="Velzen R.V."/>
            <person name="Ruijter N.D."/>
            <person name="Aanen D.K."/>
            <person name="Win J."/>
            <person name="Kamoun S."/>
            <person name="Bisseling T."/>
            <person name="Huang S."/>
        </authorList>
    </citation>
    <scope>NUCLEOTIDE SEQUENCE [LARGE SCALE GENOMIC DNA]</scope>
    <source>
        <strain evidence="2">DAOM197198w</strain>
    </source>
</reference>
<name>A0A015NES4_RHIIW</name>
<dbReference type="HOGENOM" id="CLU_2759146_0_0_1"/>
<protein>
    <submittedName>
        <fullName evidence="1">Uncharacterized protein</fullName>
    </submittedName>
</protein>
<proteinExistence type="predicted"/>
<evidence type="ECO:0000313" key="2">
    <source>
        <dbReference type="Proteomes" id="UP000022910"/>
    </source>
</evidence>
<dbReference type="AlphaFoldDB" id="A0A015NES4"/>
<organism evidence="1 2">
    <name type="scientific">Rhizophagus irregularis (strain DAOM 197198w)</name>
    <name type="common">Glomus intraradices</name>
    <dbReference type="NCBI Taxonomy" id="1432141"/>
    <lineage>
        <taxon>Eukaryota</taxon>
        <taxon>Fungi</taxon>
        <taxon>Fungi incertae sedis</taxon>
        <taxon>Mucoromycota</taxon>
        <taxon>Glomeromycotina</taxon>
        <taxon>Glomeromycetes</taxon>
        <taxon>Glomerales</taxon>
        <taxon>Glomeraceae</taxon>
        <taxon>Rhizophagus</taxon>
    </lineage>
</organism>
<dbReference type="Proteomes" id="UP000022910">
    <property type="component" value="Unassembled WGS sequence"/>
</dbReference>
<sequence>MEIDGKTTFSKEEIEEGSTIIEEFMKEIANTPNIESMDYQSIIERISIVRNKYQERIESNSWCQDVIAGF</sequence>
<comment type="caution">
    <text evidence="1">The sequence shown here is derived from an EMBL/GenBank/DDBJ whole genome shotgun (WGS) entry which is preliminary data.</text>
</comment>
<dbReference type="STRING" id="1432141.A0A015NES4"/>
<dbReference type="EMBL" id="JEMT01010072">
    <property type="protein sequence ID" value="EXX77808.1"/>
    <property type="molecule type" value="Genomic_DNA"/>
</dbReference>
<accession>A0A015NES4</accession>
<gene>
    <name evidence="1" type="ORF">RirG_020390</name>
</gene>